<gene>
    <name evidence="2" type="ORF">KOM_12_543</name>
</gene>
<feature type="region of interest" description="Disordered" evidence="1">
    <location>
        <begin position="1"/>
        <end position="77"/>
    </location>
</feature>
<evidence type="ECO:0000256" key="1">
    <source>
        <dbReference type="SAM" id="MobiDB-lite"/>
    </source>
</evidence>
<accession>A0A8F8KPS0</accession>
<feature type="compositionally biased region" description="Acidic residues" evidence="1">
    <location>
        <begin position="29"/>
        <end position="44"/>
    </location>
</feature>
<organism evidence="2">
    <name type="scientific">Clandestinovirus</name>
    <dbReference type="NCBI Taxonomy" id="2831644"/>
    <lineage>
        <taxon>Viruses</taxon>
    </lineage>
</organism>
<evidence type="ECO:0000313" key="2">
    <source>
        <dbReference type="EMBL" id="QYA18811.1"/>
    </source>
</evidence>
<sequence>MECTFRVDYPNTESSESEMMDSSSSSASEDYEEVSDSSSEESVSDNESSSESQEESSEESDQDEDDQEPMEESEIDDTIDELYVQSVAILIHDVDYAGGDYCGKLIVPIKSIEAVISIPDDDGCCTPDEDGEYQYKILLRSGKELTTFCKCPPTAFRTYLFDVTTYYQKFAKRYGDDPYY</sequence>
<feature type="compositionally biased region" description="Acidic residues" evidence="1">
    <location>
        <begin position="52"/>
        <end position="77"/>
    </location>
</feature>
<dbReference type="EMBL" id="MZ420154">
    <property type="protein sequence ID" value="QYA18811.1"/>
    <property type="molecule type" value="Genomic_DNA"/>
</dbReference>
<proteinExistence type="predicted"/>
<reference evidence="2" key="1">
    <citation type="submission" date="2021-06" db="EMBL/GenBank/DDBJ databases">
        <authorList>
            <person name="Rolland C."/>
        </authorList>
    </citation>
    <scope>NUCLEOTIDE SEQUENCE</scope>
    <source>
        <strain evidence="2">347.936635</strain>
    </source>
</reference>
<protein>
    <submittedName>
        <fullName evidence="2">Uncharacterized protein</fullName>
    </submittedName>
</protein>
<name>A0A8F8KPS0_9VIRU</name>